<dbReference type="GeneTree" id="ENSGT00940000154460"/>
<dbReference type="GO" id="GO:0005886">
    <property type="term" value="C:plasma membrane"/>
    <property type="evidence" value="ECO:0007669"/>
    <property type="project" value="TreeGrafter"/>
</dbReference>
<dbReference type="PANTHER" id="PTHR23268">
    <property type="entry name" value="T-CELL RECEPTOR BETA CHAIN"/>
    <property type="match status" value="1"/>
</dbReference>
<keyword evidence="2" id="KW-0391">Immunity</keyword>
<dbReference type="InterPro" id="IPR050413">
    <property type="entry name" value="TCR_beta_variable"/>
</dbReference>
<dbReference type="STRING" id="9669.ENSMPUP00000008480"/>
<dbReference type="OMA" id="PPDLPWK"/>
<dbReference type="GO" id="GO:0007166">
    <property type="term" value="P:cell surface receptor signaling pathway"/>
    <property type="evidence" value="ECO:0007669"/>
    <property type="project" value="TreeGrafter"/>
</dbReference>
<sequence>MGTRVLCWVVIWLLGAGLMNAGVTQNPRHLVIRTGQEATLKCSPEKGHVYFYWYQQPQGESLKFMVYLQNAQTVDDSGMSKERFSTNISKEGQSILKIQPAELGDSAVYFCASSLSTSAQSLTLPMHKRPPGSTSETAWAGGQEGACMIGKKNSWKAFAG</sequence>
<organism evidence="5">
    <name type="scientific">Mustela putorius furo</name>
    <name type="common">European domestic ferret</name>
    <name type="synonym">Mustela furo</name>
    <dbReference type="NCBI Taxonomy" id="9669"/>
    <lineage>
        <taxon>Eukaryota</taxon>
        <taxon>Metazoa</taxon>
        <taxon>Chordata</taxon>
        <taxon>Craniata</taxon>
        <taxon>Vertebrata</taxon>
        <taxon>Euteleostomi</taxon>
        <taxon>Mammalia</taxon>
        <taxon>Eutheria</taxon>
        <taxon>Laurasiatheria</taxon>
        <taxon>Carnivora</taxon>
        <taxon>Caniformia</taxon>
        <taxon>Musteloidea</taxon>
        <taxon>Mustelidae</taxon>
        <taxon>Mustelinae</taxon>
        <taxon>Mustela</taxon>
    </lineage>
</organism>
<keyword evidence="1 3" id="KW-0732">Signal</keyword>
<dbReference type="Pfam" id="PF07686">
    <property type="entry name" value="V-set"/>
    <property type="match status" value="1"/>
</dbReference>
<dbReference type="InParanoid" id="M3YAX3"/>
<dbReference type="AlphaFoldDB" id="M3YAX3"/>
<evidence type="ECO:0000313" key="5">
    <source>
        <dbReference type="Ensembl" id="ENSMPUP00000008480.1"/>
    </source>
</evidence>
<dbReference type="PROSITE" id="PS50835">
    <property type="entry name" value="IG_LIKE"/>
    <property type="match status" value="1"/>
</dbReference>
<dbReference type="InterPro" id="IPR036179">
    <property type="entry name" value="Ig-like_dom_sf"/>
</dbReference>
<dbReference type="PANTHER" id="PTHR23268:SF88">
    <property type="entry name" value="T CELL RECEPTOR BETA VARIABLE 18"/>
    <property type="match status" value="1"/>
</dbReference>
<dbReference type="Gene3D" id="2.60.40.10">
    <property type="entry name" value="Immunoglobulins"/>
    <property type="match status" value="1"/>
</dbReference>
<dbReference type="EMBL" id="AEYP01102308">
    <property type="status" value="NOT_ANNOTATED_CDS"/>
    <property type="molecule type" value="Genomic_DNA"/>
</dbReference>
<feature type="domain" description="Ig-like" evidence="4">
    <location>
        <begin position="21"/>
        <end position="123"/>
    </location>
</feature>
<dbReference type="SUPFAM" id="SSF48726">
    <property type="entry name" value="Immunoglobulin"/>
    <property type="match status" value="1"/>
</dbReference>
<protein>
    <recommendedName>
        <fullName evidence="4">Ig-like domain-containing protein</fullName>
    </recommendedName>
</protein>
<evidence type="ECO:0000256" key="2">
    <source>
        <dbReference type="ARBA" id="ARBA00022859"/>
    </source>
</evidence>
<dbReference type="InterPro" id="IPR013106">
    <property type="entry name" value="Ig_V-set"/>
</dbReference>
<feature type="signal peptide" evidence="3">
    <location>
        <begin position="1"/>
        <end position="21"/>
    </location>
</feature>
<dbReference type="InterPro" id="IPR013783">
    <property type="entry name" value="Ig-like_fold"/>
</dbReference>
<dbReference type="HOGENOM" id="CLU_077975_9_4_1"/>
<evidence type="ECO:0000256" key="3">
    <source>
        <dbReference type="SAM" id="SignalP"/>
    </source>
</evidence>
<dbReference type="Ensembl" id="ENSMPUT00000008616.1">
    <property type="protein sequence ID" value="ENSMPUP00000008480.1"/>
    <property type="gene ID" value="ENSMPUG00000008545.1"/>
</dbReference>
<dbReference type="InterPro" id="IPR003599">
    <property type="entry name" value="Ig_sub"/>
</dbReference>
<reference evidence="5" key="1">
    <citation type="submission" date="2024-06" db="UniProtKB">
        <authorList>
            <consortium name="Ensembl"/>
        </authorList>
    </citation>
    <scope>IDENTIFICATION</scope>
</reference>
<name>M3YAX3_MUSPF</name>
<proteinExistence type="predicted"/>
<evidence type="ECO:0000259" key="4">
    <source>
        <dbReference type="PROSITE" id="PS50835"/>
    </source>
</evidence>
<dbReference type="SMART" id="SM00409">
    <property type="entry name" value="IG"/>
    <property type="match status" value="1"/>
</dbReference>
<dbReference type="SMART" id="SM00406">
    <property type="entry name" value="IGv"/>
    <property type="match status" value="1"/>
</dbReference>
<feature type="chain" id="PRO_5004044879" description="Ig-like domain-containing protein" evidence="3">
    <location>
        <begin position="22"/>
        <end position="160"/>
    </location>
</feature>
<dbReference type="GO" id="GO:0002376">
    <property type="term" value="P:immune system process"/>
    <property type="evidence" value="ECO:0007669"/>
    <property type="project" value="UniProtKB-KW"/>
</dbReference>
<evidence type="ECO:0000256" key="1">
    <source>
        <dbReference type="ARBA" id="ARBA00022729"/>
    </source>
</evidence>
<dbReference type="InterPro" id="IPR007110">
    <property type="entry name" value="Ig-like_dom"/>
</dbReference>
<accession>M3YAX3</accession>
<dbReference type="eggNOG" id="ENOG502T5T8">
    <property type="taxonomic scope" value="Eukaryota"/>
</dbReference>